<keyword evidence="4" id="KW-0067">ATP-binding</keyword>
<dbReference type="InterPro" id="IPR036890">
    <property type="entry name" value="HATPase_C_sf"/>
</dbReference>
<reference evidence="4" key="1">
    <citation type="submission" date="2022-01" db="EMBL/GenBank/DDBJ databases">
        <title>PSI-footprinting approach for the identification of protein synthesis inhibitor producers.</title>
        <authorList>
            <person name="Handel F."/>
            <person name="Kulik A."/>
            <person name="Wex K.W."/>
            <person name="Berscheid A."/>
            <person name="Saur J.S."/>
            <person name="Winkler A."/>
            <person name="Wibberg D."/>
            <person name="Kalinowski J."/>
            <person name="Broetz-Oesterhelt H."/>
            <person name="Mast Y."/>
        </authorList>
    </citation>
    <scope>NUCLEOTIDE SEQUENCE</scope>
    <source>
        <strain evidence="4">KNN 49.3e</strain>
    </source>
</reference>
<feature type="domain" description="Histidine kinase/HSP90-like ATPase" evidence="3">
    <location>
        <begin position="18"/>
        <end position="131"/>
    </location>
</feature>
<keyword evidence="4" id="KW-0547">Nucleotide-binding</keyword>
<proteinExistence type="predicted"/>
<dbReference type="PANTHER" id="PTHR35526:SF3">
    <property type="entry name" value="ANTI-SIGMA-F FACTOR RSBW"/>
    <property type="match status" value="1"/>
</dbReference>
<dbReference type="InterPro" id="IPR003594">
    <property type="entry name" value="HATPase_dom"/>
</dbReference>
<evidence type="ECO:0000313" key="4">
    <source>
        <dbReference type="EMBL" id="UQS24790.1"/>
    </source>
</evidence>
<evidence type="ECO:0000259" key="3">
    <source>
        <dbReference type="Pfam" id="PF13581"/>
    </source>
</evidence>
<dbReference type="GO" id="GO:0005524">
    <property type="term" value="F:ATP binding"/>
    <property type="evidence" value="ECO:0007669"/>
    <property type="project" value="UniProtKB-KW"/>
</dbReference>
<sequence>MPQDVGEDRSRDLRARRPARAAEVPGLRHAVRRWADVHGVPPQLTADVELAVHEALANAIEHAYPEGATGIVALHARQDDGALQITVTDHGQWQPPAAGPGPDGGRGLALIDALADHASITGTEHGTTVTLACGLTAR</sequence>
<dbReference type="SUPFAM" id="SSF55874">
    <property type="entry name" value="ATPase domain of HSP90 chaperone/DNA topoisomerase II/histidine kinase"/>
    <property type="match status" value="1"/>
</dbReference>
<organism evidence="4 5">
    <name type="scientific">Amycolatopsis thermalba</name>
    <dbReference type="NCBI Taxonomy" id="944492"/>
    <lineage>
        <taxon>Bacteria</taxon>
        <taxon>Bacillati</taxon>
        <taxon>Actinomycetota</taxon>
        <taxon>Actinomycetes</taxon>
        <taxon>Pseudonocardiales</taxon>
        <taxon>Pseudonocardiaceae</taxon>
        <taxon>Amycolatopsis</taxon>
    </lineage>
</organism>
<evidence type="ECO:0000256" key="2">
    <source>
        <dbReference type="SAM" id="MobiDB-lite"/>
    </source>
</evidence>
<feature type="region of interest" description="Disordered" evidence="2">
    <location>
        <begin position="1"/>
        <end position="22"/>
    </location>
</feature>
<dbReference type="Pfam" id="PF13581">
    <property type="entry name" value="HATPase_c_2"/>
    <property type="match status" value="1"/>
</dbReference>
<evidence type="ECO:0000256" key="1">
    <source>
        <dbReference type="ARBA" id="ARBA00022527"/>
    </source>
</evidence>
<feature type="compositionally biased region" description="Basic and acidic residues" evidence="2">
    <location>
        <begin position="1"/>
        <end position="15"/>
    </location>
</feature>
<dbReference type="PANTHER" id="PTHR35526">
    <property type="entry name" value="ANTI-SIGMA-F FACTOR RSBW-RELATED"/>
    <property type="match status" value="1"/>
</dbReference>
<protein>
    <submittedName>
        <fullName evidence="4">ATP-binding protein</fullName>
    </submittedName>
</protein>
<dbReference type="Proteomes" id="UP000830158">
    <property type="component" value="Chromosome"/>
</dbReference>
<dbReference type="InterPro" id="IPR050267">
    <property type="entry name" value="Anti-sigma-factor_SerPK"/>
</dbReference>
<dbReference type="RefSeq" id="WP_162831139.1">
    <property type="nucleotide sequence ID" value="NZ_CP091196.1"/>
</dbReference>
<dbReference type="EMBL" id="CP091196">
    <property type="protein sequence ID" value="UQS24790.1"/>
    <property type="molecule type" value="Genomic_DNA"/>
</dbReference>
<evidence type="ECO:0000313" key="5">
    <source>
        <dbReference type="Proteomes" id="UP000830158"/>
    </source>
</evidence>
<dbReference type="CDD" id="cd16936">
    <property type="entry name" value="HATPase_RsbW-like"/>
    <property type="match status" value="1"/>
</dbReference>
<accession>A0ABY4NXI6</accession>
<keyword evidence="1" id="KW-0418">Kinase</keyword>
<keyword evidence="1" id="KW-0723">Serine/threonine-protein kinase</keyword>
<keyword evidence="1" id="KW-0808">Transferase</keyword>
<name>A0ABY4NXI6_9PSEU</name>
<keyword evidence="5" id="KW-1185">Reference proteome</keyword>
<gene>
    <name evidence="4" type="ORF">L1857_19185</name>
</gene>
<dbReference type="Gene3D" id="3.30.565.10">
    <property type="entry name" value="Histidine kinase-like ATPase, C-terminal domain"/>
    <property type="match status" value="1"/>
</dbReference>